<dbReference type="EMBL" id="SMDX01000001">
    <property type="protein sequence ID" value="NMI20335.1"/>
    <property type="molecule type" value="Genomic_DNA"/>
</dbReference>
<name>A0A6V7E9P4_9XANT</name>
<dbReference type="EMBL" id="LR828261">
    <property type="protein sequence ID" value="CAD0347894.1"/>
    <property type="molecule type" value="Genomic_DNA"/>
</dbReference>
<evidence type="ECO:0000313" key="5">
    <source>
        <dbReference type="Proteomes" id="UP000548771"/>
    </source>
</evidence>
<organism evidence="3">
    <name type="scientific">Xanthomonas hortorum pv. pelargonii</name>
    <dbReference type="NCBI Taxonomy" id="453602"/>
    <lineage>
        <taxon>Bacteria</taxon>
        <taxon>Pseudomonadati</taxon>
        <taxon>Pseudomonadota</taxon>
        <taxon>Gammaproteobacteria</taxon>
        <taxon>Lysobacterales</taxon>
        <taxon>Lysobacteraceae</taxon>
        <taxon>Xanthomonas</taxon>
    </lineage>
</organism>
<reference evidence="4" key="3">
    <citation type="journal article" date="2020" name="Syst. Appl. Microbiol.">
        <title>Clarifying the taxonomy of the causal agent of bacterial leaf spot of lettuce through a polyphasic approach reveals that Xanthomonas cynarae Trebaol et al. 2000 emend. Timilsina et al. 2019 is a later heterotypic synonym of Xanthomonas hortorum Vauterin et al. 1995.</title>
        <authorList>
            <person name="Moriniere L."/>
            <person name="Burlet A."/>
            <person name="Rosenthal E.R."/>
            <person name="Nesme X."/>
            <person name="Portier P."/>
            <person name="Bull C.T."/>
            <person name="Lavire C."/>
            <person name="Fischer-Le Saux M."/>
            <person name="Bertolla F."/>
        </authorList>
    </citation>
    <scope>NUCLEOTIDE SEQUENCE</scope>
    <source>
        <strain evidence="4">CFBP2533</strain>
    </source>
</reference>
<proteinExistence type="predicted"/>
<reference evidence="3" key="4">
    <citation type="submission" date="2020-07" db="EMBL/GenBank/DDBJ databases">
        <authorList>
            <person name="Pothier F. J."/>
        </authorList>
    </citation>
    <scope>NUCLEOTIDE SEQUENCE</scope>
    <source>
        <strain evidence="3">CFBP 2533</strain>
    </source>
</reference>
<evidence type="ECO:0000259" key="2">
    <source>
        <dbReference type="Pfam" id="PF20410"/>
    </source>
</evidence>
<reference evidence="4" key="1">
    <citation type="submission" date="2019-03" db="EMBL/GenBank/DDBJ databases">
        <authorList>
            <person name="Moriniere L."/>
            <person name="Burlet A."/>
            <person name="Rosenthal E."/>
            <person name="Portier P."/>
            <person name="Lavire C."/>
            <person name="Nesme X."/>
            <person name="Bull C.T."/>
            <person name="Le Saux M."/>
            <person name="Bertolla F."/>
        </authorList>
    </citation>
    <scope>NUCLEOTIDE SEQUENCE</scope>
    <source>
        <strain evidence="4">CFBP2533</strain>
    </source>
</reference>
<protein>
    <recommendedName>
        <fullName evidence="2">X-Tfes XVIPCD domain-containing protein</fullName>
    </recommendedName>
</protein>
<dbReference type="InterPro" id="IPR046519">
    <property type="entry name" value="X-Tfes_XVIPCD"/>
</dbReference>
<dbReference type="Proteomes" id="UP000548771">
    <property type="component" value="Unassembled WGS sequence"/>
</dbReference>
<dbReference type="EMBL" id="LR828261">
    <property type="protein sequence ID" value="CAD0347889.1"/>
    <property type="molecule type" value="Genomic_DNA"/>
</dbReference>
<evidence type="ECO:0000256" key="1">
    <source>
        <dbReference type="SAM" id="MobiDB-lite"/>
    </source>
</evidence>
<feature type="compositionally biased region" description="Low complexity" evidence="1">
    <location>
        <begin position="699"/>
        <end position="719"/>
    </location>
</feature>
<dbReference type="Pfam" id="PF20410">
    <property type="entry name" value="X-Tfes_XVIPCD"/>
    <property type="match status" value="1"/>
</dbReference>
<feature type="domain" description="X-Tfes XVIPCD" evidence="2">
    <location>
        <begin position="593"/>
        <end position="696"/>
    </location>
</feature>
<evidence type="ECO:0000313" key="4">
    <source>
        <dbReference type="EMBL" id="NMI20335.1"/>
    </source>
</evidence>
<reference evidence="5" key="2">
    <citation type="journal article" date="2020" name="Syst. Appl. Microbiol.">
        <title>Clarifying the taxonomy of the causal agent of bacterial leaf spot of lettuce through a polyphasic approach reveals that Xanthomonas cynarae Trebaol et al. 2000 emend. Timilsina et al. 2019 is a later heterotypic synonym of Xanthomonas hortorum Vauterin et al. 1995.</title>
        <authorList>
            <person name="Moriniere L."/>
            <person name="Burlet A."/>
            <person name="Rosenthal E.R."/>
            <person name="Nesme X."/>
            <person name="Portier P."/>
            <person name="Bull C.T."/>
            <person name="Lavire C."/>
            <person name="Fischer-Le Saux M."/>
            <person name="Bertolla F."/>
        </authorList>
    </citation>
    <scope>NUCLEOTIDE SEQUENCE [LARGE SCALE GENOMIC DNA]</scope>
    <source>
        <strain evidence="5">CFBP2533</strain>
    </source>
</reference>
<dbReference type="AlphaFoldDB" id="A0A6V7E9P4"/>
<gene>
    <name evidence="3" type="ORF">CFBP2533_33080</name>
    <name evidence="4" type="ORF">E1J24_00035</name>
</gene>
<dbReference type="RefSeq" id="WP_168956930.1">
    <property type="nucleotide sequence ID" value="NZ_CP103838.1"/>
</dbReference>
<sequence>MNDPARTTRSSDIAAMAMATDANGHVDLTALEAHRLILNHQTIQGLDAPGLINDIVRSPAYANPQGREQVGTLIQAISSRLPPADAMRLEAARDSANVNESMLERISERFIEEPAAAAWKQVETSGGAALRWTDTEISDSLAASRNWSQEVRNNPQNSYLERAAGTLSANLAESGQDSYGAMKGATSHGLNMLGDTVDLAKFAHQFSTDENFRNLVIGSAVVYGSQVVEDPGKVPRDIRNAAVNAWNEWEKGFEQATRDGTQKQYLGEAKGAAAVEIIATFVPASKLTKLGKVAEAANAAEELTPPAGRIAGRAEGHVAGELSQELLELAHEARQAQTRGGMEAKGADLMFSGLAGVKRSQGELGELVEGLRKSGHLDGLLESGALTPKELGYLARQDVTMFDGSVPFDRAITKSVGGRELSALTRAETGDIGEAIVSHQLAREGYRDLVPIQNNSGHGNDLVGFNPKADRWEVFEVKASVIGVAKDQTGDPQQLVTSRLERAIEALGHWDPKNMWEEQAKATAEHLIDNHFDEATRRLDVDSKWARVNLEKDLATGHIGGKPLIEPWQTPADRALERANNPVPTAPAKTPAHPEHPDHAMHEQIKGKVTELGRQAGVPDEINQQTSASLLALAKENGLTRVDHVLLSSATDTVEAARTIFVVQGRLGDPAALRADMPTAQAAHAPVEQSFAQLEQTNQRLAQSQAQQQAVEQTQSQNTPQMRMT</sequence>
<accession>A0A6V7E9P4</accession>
<feature type="region of interest" description="Disordered" evidence="1">
    <location>
        <begin position="699"/>
        <end position="725"/>
    </location>
</feature>
<feature type="region of interest" description="Disordered" evidence="1">
    <location>
        <begin position="579"/>
        <end position="598"/>
    </location>
</feature>
<evidence type="ECO:0000313" key="3">
    <source>
        <dbReference type="EMBL" id="CAD0347889.1"/>
    </source>
</evidence>